<dbReference type="KEGG" id="rli:RLO149_c023150"/>
<protein>
    <submittedName>
        <fullName evidence="1">Uncharacterized protein</fullName>
    </submittedName>
</protein>
<accession>F7ZAT9</accession>
<dbReference type="EMBL" id="CP002623">
    <property type="protein sequence ID" value="AEI94285.1"/>
    <property type="molecule type" value="Genomic_DNA"/>
</dbReference>
<reference evidence="1 2" key="1">
    <citation type="journal article" date="2011" name="BMC Genomics">
        <title>Comparative genome analysis and genome-guided physiological analysis of Roseobacter litoralis.</title>
        <authorList>
            <person name="Kalhoefer D."/>
            <person name="Thole S."/>
            <person name="Voget S."/>
            <person name="Lehmann R."/>
            <person name="Liesegang H."/>
            <person name="Wollher A."/>
            <person name="Daniel R."/>
            <person name="Simon M."/>
            <person name="Brinkhoff T."/>
        </authorList>
    </citation>
    <scope>NUCLEOTIDE SEQUENCE [LARGE SCALE GENOMIC DNA]</scope>
    <source>
        <strain evidence="2">ATCC 49566 / DSM 6996 / JCM 21268 / NBRC 15278 / OCh 149</strain>
    </source>
</reference>
<dbReference type="HOGENOM" id="CLU_2919909_0_0_5"/>
<name>F7ZAT9_ROSLO</name>
<dbReference type="STRING" id="391595.RLO149_c023150"/>
<dbReference type="Proteomes" id="UP000001353">
    <property type="component" value="Chromosome"/>
</dbReference>
<organism evidence="1 2">
    <name type="scientific">Roseobacter litoralis (strain ATCC 49566 / DSM 6996 / JCM 21268 / NBRC 15278 / OCh 149)</name>
    <dbReference type="NCBI Taxonomy" id="391595"/>
    <lineage>
        <taxon>Bacteria</taxon>
        <taxon>Pseudomonadati</taxon>
        <taxon>Pseudomonadota</taxon>
        <taxon>Alphaproteobacteria</taxon>
        <taxon>Rhodobacterales</taxon>
        <taxon>Roseobacteraceae</taxon>
        <taxon>Roseobacter</taxon>
    </lineage>
</organism>
<gene>
    <name evidence="1" type="ordered locus">RLO149_c023150</name>
</gene>
<sequence length="61" mass="6806">MFRSADRWSYTRKARAPLTQVHLAGIFKQDDRPFTYAAMTPILAPRAIACAIKGPARFVGP</sequence>
<dbReference type="AlphaFoldDB" id="F7ZAT9"/>
<proteinExistence type="predicted"/>
<evidence type="ECO:0000313" key="2">
    <source>
        <dbReference type="Proteomes" id="UP000001353"/>
    </source>
</evidence>
<keyword evidence="2" id="KW-1185">Reference proteome</keyword>
<evidence type="ECO:0000313" key="1">
    <source>
        <dbReference type="EMBL" id="AEI94285.1"/>
    </source>
</evidence>